<accession>A0A1L9SQK4</accession>
<evidence type="ECO:0000313" key="2">
    <source>
        <dbReference type="EMBL" id="OJJ49373.1"/>
    </source>
</evidence>
<dbReference type="VEuPathDB" id="FungiDB:ASPZODRAFT_140277"/>
<evidence type="ECO:0000256" key="1">
    <source>
        <dbReference type="SAM" id="MobiDB-lite"/>
    </source>
</evidence>
<proteinExistence type="predicted"/>
<dbReference type="Proteomes" id="UP000184188">
    <property type="component" value="Unassembled WGS sequence"/>
</dbReference>
<feature type="region of interest" description="Disordered" evidence="1">
    <location>
        <begin position="113"/>
        <end position="179"/>
    </location>
</feature>
<dbReference type="EMBL" id="KV878338">
    <property type="protein sequence ID" value="OJJ49373.1"/>
    <property type="molecule type" value="Genomic_DNA"/>
</dbReference>
<reference evidence="3" key="1">
    <citation type="journal article" date="2017" name="Genome Biol.">
        <title>Comparative genomics reveals high biological diversity and specific adaptations in the industrially and medically important fungal genus Aspergillus.</title>
        <authorList>
            <person name="de Vries R.P."/>
            <person name="Riley R."/>
            <person name="Wiebenga A."/>
            <person name="Aguilar-Osorio G."/>
            <person name="Amillis S."/>
            <person name="Uchima C.A."/>
            <person name="Anderluh G."/>
            <person name="Asadollahi M."/>
            <person name="Askin M."/>
            <person name="Barry K."/>
            <person name="Battaglia E."/>
            <person name="Bayram O."/>
            <person name="Benocci T."/>
            <person name="Braus-Stromeyer S.A."/>
            <person name="Caldana C."/>
            <person name="Canovas D."/>
            <person name="Cerqueira G.C."/>
            <person name="Chen F."/>
            <person name="Chen W."/>
            <person name="Choi C."/>
            <person name="Clum A."/>
            <person name="Dos Santos R.A."/>
            <person name="Damasio A.R."/>
            <person name="Diallinas G."/>
            <person name="Emri T."/>
            <person name="Fekete E."/>
            <person name="Flipphi M."/>
            <person name="Freyberg S."/>
            <person name="Gallo A."/>
            <person name="Gournas C."/>
            <person name="Habgood R."/>
            <person name="Hainaut M."/>
            <person name="Harispe M.L."/>
            <person name="Henrissat B."/>
            <person name="Hilden K.S."/>
            <person name="Hope R."/>
            <person name="Hossain A."/>
            <person name="Karabika E."/>
            <person name="Karaffa L."/>
            <person name="Karanyi Z."/>
            <person name="Krasevec N."/>
            <person name="Kuo A."/>
            <person name="Kusch H."/>
            <person name="LaButti K."/>
            <person name="Lagendijk E.L."/>
            <person name="Lapidus A."/>
            <person name="Levasseur A."/>
            <person name="Lindquist E."/>
            <person name="Lipzen A."/>
            <person name="Logrieco A.F."/>
            <person name="MacCabe A."/>
            <person name="Maekelae M.R."/>
            <person name="Malavazi I."/>
            <person name="Melin P."/>
            <person name="Meyer V."/>
            <person name="Mielnichuk N."/>
            <person name="Miskei M."/>
            <person name="Molnar A.P."/>
            <person name="Mule G."/>
            <person name="Ngan C.Y."/>
            <person name="Orejas M."/>
            <person name="Orosz E."/>
            <person name="Ouedraogo J.P."/>
            <person name="Overkamp K.M."/>
            <person name="Park H.-S."/>
            <person name="Perrone G."/>
            <person name="Piumi F."/>
            <person name="Punt P.J."/>
            <person name="Ram A.F."/>
            <person name="Ramon A."/>
            <person name="Rauscher S."/>
            <person name="Record E."/>
            <person name="Riano-Pachon D.M."/>
            <person name="Robert V."/>
            <person name="Roehrig J."/>
            <person name="Ruller R."/>
            <person name="Salamov A."/>
            <person name="Salih N.S."/>
            <person name="Samson R.A."/>
            <person name="Sandor E."/>
            <person name="Sanguinetti M."/>
            <person name="Schuetze T."/>
            <person name="Sepcic K."/>
            <person name="Shelest E."/>
            <person name="Sherlock G."/>
            <person name="Sophianopoulou V."/>
            <person name="Squina F.M."/>
            <person name="Sun H."/>
            <person name="Susca A."/>
            <person name="Todd R.B."/>
            <person name="Tsang A."/>
            <person name="Unkles S.E."/>
            <person name="van de Wiele N."/>
            <person name="van Rossen-Uffink D."/>
            <person name="Oliveira J.V."/>
            <person name="Vesth T.C."/>
            <person name="Visser J."/>
            <person name="Yu J.-H."/>
            <person name="Zhou M."/>
            <person name="Andersen M.R."/>
            <person name="Archer D.B."/>
            <person name="Baker S.E."/>
            <person name="Benoit I."/>
            <person name="Brakhage A.A."/>
            <person name="Braus G.H."/>
            <person name="Fischer R."/>
            <person name="Frisvad J.C."/>
            <person name="Goldman G.H."/>
            <person name="Houbraken J."/>
            <person name="Oakley B."/>
            <person name="Pocsi I."/>
            <person name="Scazzocchio C."/>
            <person name="Seiboth B."/>
            <person name="vanKuyk P.A."/>
            <person name="Wortman J."/>
            <person name="Dyer P.S."/>
            <person name="Grigoriev I.V."/>
        </authorList>
    </citation>
    <scope>NUCLEOTIDE SEQUENCE [LARGE SCALE GENOMIC DNA]</scope>
    <source>
        <strain evidence="3">CBS 506.65</strain>
    </source>
</reference>
<dbReference type="GeneID" id="34611113"/>
<dbReference type="RefSeq" id="XP_022583883.1">
    <property type="nucleotide sequence ID" value="XM_022724648.1"/>
</dbReference>
<protein>
    <submittedName>
        <fullName evidence="2">Uncharacterized protein</fullName>
    </submittedName>
</protein>
<gene>
    <name evidence="2" type="ORF">ASPZODRAFT_140277</name>
</gene>
<feature type="compositionally biased region" description="Polar residues" evidence="1">
    <location>
        <begin position="147"/>
        <end position="170"/>
    </location>
</feature>
<evidence type="ECO:0000313" key="3">
    <source>
        <dbReference type="Proteomes" id="UP000184188"/>
    </source>
</evidence>
<keyword evidence="3" id="KW-1185">Reference proteome</keyword>
<organism evidence="2 3">
    <name type="scientific">Penicilliopsis zonata CBS 506.65</name>
    <dbReference type="NCBI Taxonomy" id="1073090"/>
    <lineage>
        <taxon>Eukaryota</taxon>
        <taxon>Fungi</taxon>
        <taxon>Dikarya</taxon>
        <taxon>Ascomycota</taxon>
        <taxon>Pezizomycotina</taxon>
        <taxon>Eurotiomycetes</taxon>
        <taxon>Eurotiomycetidae</taxon>
        <taxon>Eurotiales</taxon>
        <taxon>Aspergillaceae</taxon>
        <taxon>Penicilliopsis</taxon>
    </lineage>
</organism>
<name>A0A1L9SQK4_9EURO</name>
<dbReference type="AlphaFoldDB" id="A0A1L9SQK4"/>
<feature type="compositionally biased region" description="Polar residues" evidence="1">
    <location>
        <begin position="113"/>
        <end position="135"/>
    </location>
</feature>
<sequence length="366" mass="39939">MAFSQEGYDSLSSENFFEDNTDWNSAFNPIKTYINSDTSPISTNPPQLSSLGEQQNLNSSIDVSSMESVERDTVAMIDRGLQEYCTLYELDAAAPTHPQPASDASNPSAQLLQQSATVTPDSLSTRASNPSSRTTPVAMDIEPGNEGAQNVTPDKTGSPELPNSNTSQDSFQEHPPKRRKIIRKKQILPAEISYVDLAQRGHQFPPPSMPVTDASSYMMGNDSTIPDANADLDLNYIPAGPIVLGEYTGGYVIFVPTKMPSSAGISAPAPQFINTGANPISQRPQWKPNMSASILGQARRSQPISMARSCPPNAAPVKQHFTFMDSQVPTNFVPNPENHARWTIDNAGRRHYLNAPKNKRQFMPTN</sequence>
<dbReference type="STRING" id="1073090.A0A1L9SQK4"/>
<dbReference type="OrthoDB" id="4498187at2759"/>